<keyword evidence="3" id="KW-1185">Reference proteome</keyword>
<sequence length="223" mass="25303">MDPEHKRAIFELAARAPSHFNSQPWRFVVVEDPERRRALGRVAGESMRDLMDDGRFFLQYRKFFRLTPEEAAATKDGIHIDNIPSVLRPFAKYAFTERGVSVMKTLRVPNVLGNDARRLVETSPMLLGIALSREIYKPEELTGLYTMISLGAVIQTIWLAATSFGMGFQFVSTPQEIPEKWALVSALLGVPDDFELMVLCRLGYEDAAIRRPTIDWTSPQRKG</sequence>
<feature type="non-terminal residue" evidence="2">
    <location>
        <position position="223"/>
    </location>
</feature>
<feature type="domain" description="Nitroreductase" evidence="1">
    <location>
        <begin position="2"/>
        <end position="204"/>
    </location>
</feature>
<organism evidence="2 3">
    <name type="scientific">Kouleothrix aurantiaca</name>
    <dbReference type="NCBI Taxonomy" id="186479"/>
    <lineage>
        <taxon>Bacteria</taxon>
        <taxon>Bacillati</taxon>
        <taxon>Chloroflexota</taxon>
        <taxon>Chloroflexia</taxon>
        <taxon>Chloroflexales</taxon>
        <taxon>Roseiflexineae</taxon>
        <taxon>Roseiflexaceae</taxon>
        <taxon>Kouleothrix</taxon>
    </lineage>
</organism>
<evidence type="ECO:0000313" key="2">
    <source>
        <dbReference type="EMBL" id="KPV47880.1"/>
    </source>
</evidence>
<gene>
    <name evidence="2" type="ORF">SE17_41075</name>
</gene>
<dbReference type="PANTHER" id="PTHR23026">
    <property type="entry name" value="NADPH NITROREDUCTASE"/>
    <property type="match status" value="1"/>
</dbReference>
<dbReference type="Proteomes" id="UP000050509">
    <property type="component" value="Unassembled WGS sequence"/>
</dbReference>
<evidence type="ECO:0000313" key="3">
    <source>
        <dbReference type="Proteomes" id="UP000050509"/>
    </source>
</evidence>
<name>A0A0P9F6M1_9CHLR</name>
<reference evidence="2 3" key="1">
    <citation type="submission" date="2015-09" db="EMBL/GenBank/DDBJ databases">
        <title>Draft genome sequence of Kouleothrix aurantiaca JCM 19913.</title>
        <authorList>
            <person name="Hemp J."/>
        </authorList>
    </citation>
    <scope>NUCLEOTIDE SEQUENCE [LARGE SCALE GENOMIC DNA]</scope>
    <source>
        <strain evidence="2 3">COM-B</strain>
    </source>
</reference>
<dbReference type="SUPFAM" id="SSF55469">
    <property type="entry name" value="FMN-dependent nitroreductase-like"/>
    <property type="match status" value="1"/>
</dbReference>
<proteinExistence type="predicted"/>
<evidence type="ECO:0000259" key="1">
    <source>
        <dbReference type="Pfam" id="PF00881"/>
    </source>
</evidence>
<dbReference type="PANTHER" id="PTHR23026:SF123">
    <property type="entry name" value="NAD(P)H NITROREDUCTASE RV3131-RELATED"/>
    <property type="match status" value="1"/>
</dbReference>
<dbReference type="EMBL" id="LJCR01003144">
    <property type="protein sequence ID" value="KPV47880.1"/>
    <property type="molecule type" value="Genomic_DNA"/>
</dbReference>
<comment type="caution">
    <text evidence="2">The sequence shown here is derived from an EMBL/GenBank/DDBJ whole genome shotgun (WGS) entry which is preliminary data.</text>
</comment>
<dbReference type="InterPro" id="IPR050627">
    <property type="entry name" value="Nitroreductase/BluB"/>
</dbReference>
<dbReference type="InterPro" id="IPR000415">
    <property type="entry name" value="Nitroreductase-like"/>
</dbReference>
<accession>A0A0P9F6M1</accession>
<dbReference type="InterPro" id="IPR029479">
    <property type="entry name" value="Nitroreductase"/>
</dbReference>
<dbReference type="Gene3D" id="3.40.109.10">
    <property type="entry name" value="NADH Oxidase"/>
    <property type="match status" value="1"/>
</dbReference>
<dbReference type="Pfam" id="PF00881">
    <property type="entry name" value="Nitroreductase"/>
    <property type="match status" value="1"/>
</dbReference>
<dbReference type="AlphaFoldDB" id="A0A0P9F6M1"/>
<dbReference type="GO" id="GO:0016491">
    <property type="term" value="F:oxidoreductase activity"/>
    <property type="evidence" value="ECO:0007669"/>
    <property type="project" value="InterPro"/>
</dbReference>
<dbReference type="CDD" id="cd02062">
    <property type="entry name" value="Nitro_FMN_reductase"/>
    <property type="match status" value="1"/>
</dbReference>
<protein>
    <submittedName>
        <fullName evidence="2">Nitroreductase</fullName>
    </submittedName>
</protein>